<dbReference type="RefSeq" id="WP_226765877.1">
    <property type="nucleotide sequence ID" value="NZ_BAAAEO010000001.1"/>
</dbReference>
<protein>
    <recommendedName>
        <fullName evidence="3">Papain-like cysteine peptidase</fullName>
    </recommendedName>
</protein>
<evidence type="ECO:0000313" key="2">
    <source>
        <dbReference type="Proteomes" id="UP001501169"/>
    </source>
</evidence>
<name>A0ABP3NB83_9GAMM</name>
<evidence type="ECO:0008006" key="3">
    <source>
        <dbReference type="Google" id="ProtNLM"/>
    </source>
</evidence>
<proteinExistence type="predicted"/>
<accession>A0ABP3NB83</accession>
<organism evidence="1 2">
    <name type="scientific">Rheinheimera aquimaris</name>
    <dbReference type="NCBI Taxonomy" id="412437"/>
    <lineage>
        <taxon>Bacteria</taxon>
        <taxon>Pseudomonadati</taxon>
        <taxon>Pseudomonadota</taxon>
        <taxon>Gammaproteobacteria</taxon>
        <taxon>Chromatiales</taxon>
        <taxon>Chromatiaceae</taxon>
        <taxon>Rheinheimera</taxon>
    </lineage>
</organism>
<gene>
    <name evidence="1" type="ORF">GCM10009098_01610</name>
</gene>
<keyword evidence="2" id="KW-1185">Reference proteome</keyword>
<reference evidence="2" key="1">
    <citation type="journal article" date="2019" name="Int. J. Syst. Evol. Microbiol.">
        <title>The Global Catalogue of Microorganisms (GCM) 10K type strain sequencing project: providing services to taxonomists for standard genome sequencing and annotation.</title>
        <authorList>
            <consortium name="The Broad Institute Genomics Platform"/>
            <consortium name="The Broad Institute Genome Sequencing Center for Infectious Disease"/>
            <person name="Wu L."/>
            <person name="Ma J."/>
        </authorList>
    </citation>
    <scope>NUCLEOTIDE SEQUENCE [LARGE SCALE GENOMIC DNA]</scope>
    <source>
        <strain evidence="2">JCM 14331</strain>
    </source>
</reference>
<evidence type="ECO:0000313" key="1">
    <source>
        <dbReference type="EMBL" id="GAA0537804.1"/>
    </source>
</evidence>
<dbReference type="EMBL" id="BAAAEO010000001">
    <property type="protein sequence ID" value="GAA0537804.1"/>
    <property type="molecule type" value="Genomic_DNA"/>
</dbReference>
<dbReference type="Proteomes" id="UP001501169">
    <property type="component" value="Unassembled WGS sequence"/>
</dbReference>
<comment type="caution">
    <text evidence="1">The sequence shown here is derived from an EMBL/GenBank/DDBJ whole genome shotgun (WGS) entry which is preliminary data.</text>
</comment>
<sequence>MKNSYFSCGTWCATAHQIRRVTRKTEAYFFDWLVTRGDSYSFLLKDDKHFLQQRNWEIIDDGIRLLDKYSGLAFQHEFKYSEHKIDEKLVAEHLPVAHDKFTYLKQKLIKDLQAATRPVVIRADSSITTQNQAEDELQSLKTIFSKINKKTAFVLVSANLQDELVASQYLFIKVGNAPVGNREAWKGDNPSWDRVFQLAEENLNFDRVY</sequence>